<evidence type="ECO:0000256" key="1">
    <source>
        <dbReference type="ARBA" id="ARBA00004401"/>
    </source>
</evidence>
<dbReference type="EMBL" id="PSNW01000001">
    <property type="protein sequence ID" value="PPE75615.1"/>
    <property type="molecule type" value="Genomic_DNA"/>
</dbReference>
<evidence type="ECO:0000256" key="8">
    <source>
        <dbReference type="ARBA" id="ARBA00024235"/>
    </source>
</evidence>
<keyword evidence="12" id="KW-1185">Reference proteome</keyword>
<comment type="similarity">
    <text evidence="7">Belongs to the YfgM family.</text>
</comment>
<keyword evidence="6" id="KW-0143">Chaperone</keyword>
<proteinExistence type="inferred from homology"/>
<evidence type="ECO:0000256" key="9">
    <source>
        <dbReference type="SAM" id="Phobius"/>
    </source>
</evidence>
<feature type="domain" description="Ancillary SecYEG translocon subunit/Cell division coordinator CpoB TPR" evidence="10">
    <location>
        <begin position="15"/>
        <end position="207"/>
    </location>
</feature>
<dbReference type="AlphaFoldDB" id="A0A2S5TKU5"/>
<evidence type="ECO:0000256" key="4">
    <source>
        <dbReference type="ARBA" id="ARBA00022989"/>
    </source>
</evidence>
<evidence type="ECO:0000256" key="3">
    <source>
        <dbReference type="ARBA" id="ARBA00022692"/>
    </source>
</evidence>
<dbReference type="InterPro" id="IPR011990">
    <property type="entry name" value="TPR-like_helical_dom_sf"/>
</dbReference>
<dbReference type="Pfam" id="PF09976">
    <property type="entry name" value="TPR_21"/>
    <property type="match status" value="1"/>
</dbReference>
<dbReference type="Proteomes" id="UP000238220">
    <property type="component" value="Unassembled WGS sequence"/>
</dbReference>
<comment type="subcellular location">
    <subcellularLocation>
        <location evidence="1">Cell membrane</location>
        <topology evidence="1">Single-pass type II membrane protein</topology>
    </subcellularLocation>
</comment>
<evidence type="ECO:0000256" key="5">
    <source>
        <dbReference type="ARBA" id="ARBA00023136"/>
    </source>
</evidence>
<dbReference type="InterPro" id="IPR018704">
    <property type="entry name" value="SecYEG/CpoB_TPR"/>
</dbReference>
<evidence type="ECO:0000256" key="7">
    <source>
        <dbReference type="ARBA" id="ARBA00024197"/>
    </source>
</evidence>
<accession>A0A2S5TKU5</accession>
<reference evidence="11 12" key="1">
    <citation type="submission" date="2018-02" db="EMBL/GenBank/DDBJ databases">
        <title>Genome sequencing of Solimonas sp. HR-BB.</title>
        <authorList>
            <person name="Lee Y."/>
            <person name="Jeon C.O."/>
        </authorList>
    </citation>
    <scope>NUCLEOTIDE SEQUENCE [LARGE SCALE GENOMIC DNA]</scope>
    <source>
        <strain evidence="11 12">HR-BB</strain>
    </source>
</reference>
<dbReference type="PIRSF" id="PIRSF006170">
    <property type="entry name" value="YfgM"/>
    <property type="match status" value="1"/>
</dbReference>
<name>A0A2S5TKU5_9GAMM</name>
<protein>
    <recommendedName>
        <fullName evidence="8">Ancillary SecYEG translocon subunit</fullName>
    </recommendedName>
</protein>
<dbReference type="OrthoDB" id="9789675at2"/>
<keyword evidence="3 9" id="KW-0812">Transmembrane</keyword>
<keyword evidence="4 9" id="KW-1133">Transmembrane helix</keyword>
<keyword evidence="5 9" id="KW-0472">Membrane</keyword>
<organism evidence="11 12">
    <name type="scientific">Solimonas fluminis</name>
    <dbReference type="NCBI Taxonomy" id="2086571"/>
    <lineage>
        <taxon>Bacteria</taxon>
        <taxon>Pseudomonadati</taxon>
        <taxon>Pseudomonadota</taxon>
        <taxon>Gammaproteobacteria</taxon>
        <taxon>Nevskiales</taxon>
        <taxon>Nevskiaceae</taxon>
        <taxon>Solimonas</taxon>
    </lineage>
</organism>
<dbReference type="PANTHER" id="PTHR38035:SF1">
    <property type="entry name" value="ANCILLARY SECYEG TRANSLOCON SUBUNIT"/>
    <property type="match status" value="1"/>
</dbReference>
<evidence type="ECO:0000256" key="2">
    <source>
        <dbReference type="ARBA" id="ARBA00022475"/>
    </source>
</evidence>
<sequence length="210" mass="23225">MTTHYDDEEQVENLKRWWKENWLALAVGLGIGLAGIVGWEQWKSYRTGQSEQASQIYEDMKKAVEAGKGEDAQVAGDKLLKDFAASPYATDAALLLAAKAVEDGKLDDALKHLQWVSANSKDAGMQRLSRLRQARVLWAQGKPEDALKQLDGEAGEYGHLFDELRGDIKLAQGDRDAARQAYDKALKAQADKPGATELLQRKLDDLAVQS</sequence>
<evidence type="ECO:0000256" key="6">
    <source>
        <dbReference type="ARBA" id="ARBA00023186"/>
    </source>
</evidence>
<gene>
    <name evidence="11" type="ORF">C3942_01600</name>
</gene>
<comment type="caution">
    <text evidence="11">The sequence shown here is derived from an EMBL/GenBank/DDBJ whole genome shotgun (WGS) entry which is preliminary data.</text>
</comment>
<dbReference type="RefSeq" id="WP_104228581.1">
    <property type="nucleotide sequence ID" value="NZ_PSNW01000001.1"/>
</dbReference>
<dbReference type="PANTHER" id="PTHR38035">
    <property type="entry name" value="UPF0070 PROTEIN YFGM"/>
    <property type="match status" value="1"/>
</dbReference>
<feature type="transmembrane region" description="Helical" evidence="9">
    <location>
        <begin position="22"/>
        <end position="39"/>
    </location>
</feature>
<dbReference type="Gene3D" id="1.25.40.10">
    <property type="entry name" value="Tetratricopeptide repeat domain"/>
    <property type="match status" value="1"/>
</dbReference>
<evidence type="ECO:0000313" key="12">
    <source>
        <dbReference type="Proteomes" id="UP000238220"/>
    </source>
</evidence>
<dbReference type="GO" id="GO:0005886">
    <property type="term" value="C:plasma membrane"/>
    <property type="evidence" value="ECO:0007669"/>
    <property type="project" value="UniProtKB-SubCell"/>
</dbReference>
<keyword evidence="2" id="KW-1003">Cell membrane</keyword>
<evidence type="ECO:0000313" key="11">
    <source>
        <dbReference type="EMBL" id="PPE75615.1"/>
    </source>
</evidence>
<dbReference type="GO" id="GO:0044877">
    <property type="term" value="F:protein-containing complex binding"/>
    <property type="evidence" value="ECO:0007669"/>
    <property type="project" value="InterPro"/>
</dbReference>
<dbReference type="SUPFAM" id="SSF48452">
    <property type="entry name" value="TPR-like"/>
    <property type="match status" value="1"/>
</dbReference>
<evidence type="ECO:0000259" key="10">
    <source>
        <dbReference type="Pfam" id="PF09976"/>
    </source>
</evidence>
<dbReference type="InterPro" id="IPR026039">
    <property type="entry name" value="YfgM"/>
</dbReference>